<feature type="region of interest" description="Disordered" evidence="1">
    <location>
        <begin position="1"/>
        <end position="29"/>
    </location>
</feature>
<organism evidence="2 3">
    <name type="scientific">Paspalum notatum var. saurae</name>
    <dbReference type="NCBI Taxonomy" id="547442"/>
    <lineage>
        <taxon>Eukaryota</taxon>
        <taxon>Viridiplantae</taxon>
        <taxon>Streptophyta</taxon>
        <taxon>Embryophyta</taxon>
        <taxon>Tracheophyta</taxon>
        <taxon>Spermatophyta</taxon>
        <taxon>Magnoliopsida</taxon>
        <taxon>Liliopsida</taxon>
        <taxon>Poales</taxon>
        <taxon>Poaceae</taxon>
        <taxon>PACMAD clade</taxon>
        <taxon>Panicoideae</taxon>
        <taxon>Andropogonodae</taxon>
        <taxon>Paspaleae</taxon>
        <taxon>Paspalinae</taxon>
        <taxon>Paspalum</taxon>
    </lineage>
</organism>
<dbReference type="AlphaFoldDB" id="A0AAQ3TWU6"/>
<accession>A0AAQ3TWU6</accession>
<evidence type="ECO:0000313" key="3">
    <source>
        <dbReference type="Proteomes" id="UP001341281"/>
    </source>
</evidence>
<reference evidence="2 3" key="1">
    <citation type="submission" date="2024-02" db="EMBL/GenBank/DDBJ databases">
        <title>High-quality chromosome-scale genome assembly of Pensacola bahiagrass (Paspalum notatum Flugge var. saurae).</title>
        <authorList>
            <person name="Vega J.M."/>
            <person name="Podio M."/>
            <person name="Orjuela J."/>
            <person name="Siena L.A."/>
            <person name="Pessino S.C."/>
            <person name="Combes M.C."/>
            <person name="Mariac C."/>
            <person name="Albertini E."/>
            <person name="Pupilli F."/>
            <person name="Ortiz J.P.A."/>
            <person name="Leblanc O."/>
        </authorList>
    </citation>
    <scope>NUCLEOTIDE SEQUENCE [LARGE SCALE GENOMIC DNA]</scope>
    <source>
        <strain evidence="2">R1</strain>
        <tissue evidence="2">Leaf</tissue>
    </source>
</reference>
<name>A0AAQ3TWU6_PASNO</name>
<keyword evidence="3" id="KW-1185">Reference proteome</keyword>
<protein>
    <submittedName>
        <fullName evidence="2">Uncharacterized protein</fullName>
    </submittedName>
</protein>
<dbReference type="Proteomes" id="UP001341281">
    <property type="component" value="Chromosome 06"/>
</dbReference>
<feature type="compositionally biased region" description="Low complexity" evidence="1">
    <location>
        <begin position="1"/>
        <end position="16"/>
    </location>
</feature>
<sequence length="75" mass="7987">MSPSDSSSTTGTTPSSFVEAWGDPNRQLATPDPLSALALLENEQKFKLGGVDGRNLTISTVNYQPNGAMQVPKYT</sequence>
<dbReference type="EMBL" id="CP144750">
    <property type="protein sequence ID" value="WVZ81210.1"/>
    <property type="molecule type" value="Genomic_DNA"/>
</dbReference>
<evidence type="ECO:0000256" key="1">
    <source>
        <dbReference type="SAM" id="MobiDB-lite"/>
    </source>
</evidence>
<evidence type="ECO:0000313" key="2">
    <source>
        <dbReference type="EMBL" id="WVZ81210.1"/>
    </source>
</evidence>
<proteinExistence type="predicted"/>
<gene>
    <name evidence="2" type="ORF">U9M48_028619</name>
</gene>